<keyword evidence="1" id="KW-0812">Transmembrane</keyword>
<evidence type="ECO:0000313" key="2">
    <source>
        <dbReference type="EMBL" id="NKN31668.1"/>
    </source>
</evidence>
<keyword evidence="3" id="KW-1185">Reference proteome</keyword>
<feature type="transmembrane region" description="Helical" evidence="1">
    <location>
        <begin position="12"/>
        <end position="35"/>
    </location>
</feature>
<name>A0ABX1I3H7_9GAMM</name>
<proteinExistence type="predicted"/>
<dbReference type="RefSeq" id="WP_168665431.1">
    <property type="nucleotide sequence ID" value="NZ_JAAXKX010000001.1"/>
</dbReference>
<dbReference type="InterPro" id="IPR013362">
    <property type="entry name" value="Pilus_4_PilV"/>
</dbReference>
<organism evidence="2 3">
    <name type="scientific">Marichromatium bheemlicum</name>
    <dbReference type="NCBI Taxonomy" id="365339"/>
    <lineage>
        <taxon>Bacteria</taxon>
        <taxon>Pseudomonadati</taxon>
        <taxon>Pseudomonadota</taxon>
        <taxon>Gammaproteobacteria</taxon>
        <taxon>Chromatiales</taxon>
        <taxon>Chromatiaceae</taxon>
        <taxon>Marichromatium</taxon>
    </lineage>
</organism>
<keyword evidence="1" id="KW-1133">Transmembrane helix</keyword>
<keyword evidence="1" id="KW-0472">Membrane</keyword>
<reference evidence="2 3" key="1">
    <citation type="submission" date="2020-04" db="EMBL/GenBank/DDBJ databases">
        <title>Draft Whole-Genome sequence of Marichromatium bheemlicum DSM 18632, type strain.</title>
        <authorList>
            <person name="Kyndt J.A."/>
            <person name="Meyer T.E."/>
        </authorList>
    </citation>
    <scope>NUCLEOTIDE SEQUENCE [LARGE SCALE GENOMIC DNA]</scope>
    <source>
        <strain evidence="2 3">DSM 18632</strain>
    </source>
</reference>
<protein>
    <submittedName>
        <fullName evidence="2">Type IV pilus modification protein PilV</fullName>
    </submittedName>
</protein>
<gene>
    <name evidence="2" type="primary">pilV</name>
    <name evidence="2" type="ORF">HF203_00295</name>
</gene>
<dbReference type="Proteomes" id="UP000740754">
    <property type="component" value="Unassembled WGS sequence"/>
</dbReference>
<accession>A0ABX1I3H7</accession>
<dbReference type="Pfam" id="PF07963">
    <property type="entry name" value="N_methyl"/>
    <property type="match status" value="1"/>
</dbReference>
<comment type="caution">
    <text evidence="2">The sequence shown here is derived from an EMBL/GenBank/DDBJ whole genome shotgun (WGS) entry which is preliminary data.</text>
</comment>
<evidence type="ECO:0000256" key="1">
    <source>
        <dbReference type="SAM" id="Phobius"/>
    </source>
</evidence>
<sequence>MTDRHTQAGITLIEVLVTMVILGVGLLGLGALQALTLKHNLVALQRSYATFHAHDIIESMRANLQQRDGYRTGFTDEPNGTALSSADLQYWKQGLAKHLPSGEGRITFDGDLVEVAIRWYETQLPADPDGEPTLEWVQFETQALLPKPESKTTL</sequence>
<evidence type="ECO:0000313" key="3">
    <source>
        <dbReference type="Proteomes" id="UP000740754"/>
    </source>
</evidence>
<dbReference type="PROSITE" id="PS00409">
    <property type="entry name" value="PROKAR_NTER_METHYL"/>
    <property type="match status" value="1"/>
</dbReference>
<dbReference type="InterPro" id="IPR012902">
    <property type="entry name" value="N_methyl_site"/>
</dbReference>
<dbReference type="NCBIfam" id="TIGR02523">
    <property type="entry name" value="type_IV_pilV"/>
    <property type="match status" value="1"/>
</dbReference>
<dbReference type="EMBL" id="JAAXKX010000001">
    <property type="protein sequence ID" value="NKN31668.1"/>
    <property type="molecule type" value="Genomic_DNA"/>
</dbReference>
<dbReference type="NCBIfam" id="TIGR02532">
    <property type="entry name" value="IV_pilin_GFxxxE"/>
    <property type="match status" value="1"/>
</dbReference>